<reference evidence="11 12" key="1">
    <citation type="journal article" date="2015" name="Nature">
        <title>rRNA introns, odd ribosomes, and small enigmatic genomes across a large radiation of phyla.</title>
        <authorList>
            <person name="Brown C.T."/>
            <person name="Hug L.A."/>
            <person name="Thomas B.C."/>
            <person name="Sharon I."/>
            <person name="Castelle C.J."/>
            <person name="Singh A."/>
            <person name="Wilkins M.J."/>
            <person name="Williams K.H."/>
            <person name="Banfield J.F."/>
        </authorList>
    </citation>
    <scope>NUCLEOTIDE SEQUENCE [LARGE SCALE GENOMIC DNA]</scope>
</reference>
<evidence type="ECO:0000256" key="5">
    <source>
        <dbReference type="ARBA" id="ARBA00022679"/>
    </source>
</evidence>
<keyword evidence="5" id="KW-0808">Transferase</keyword>
<evidence type="ECO:0000256" key="10">
    <source>
        <dbReference type="ARBA" id="ARBA00048478"/>
    </source>
</evidence>
<evidence type="ECO:0000256" key="2">
    <source>
        <dbReference type="ARBA" id="ARBA00011005"/>
    </source>
</evidence>
<keyword evidence="6" id="KW-0547">Nucleotide-binding</keyword>
<evidence type="ECO:0000256" key="4">
    <source>
        <dbReference type="ARBA" id="ARBA00022490"/>
    </source>
</evidence>
<organism evidence="11 12">
    <name type="scientific">Candidatus Uhrbacteria bacterium GW2011_GWF2_46_218</name>
    <dbReference type="NCBI Taxonomy" id="1619001"/>
    <lineage>
        <taxon>Bacteria</taxon>
        <taxon>Candidatus Uhriibacteriota</taxon>
    </lineage>
</organism>
<dbReference type="GO" id="GO:0036431">
    <property type="term" value="F:dCMP kinase activity"/>
    <property type="evidence" value="ECO:0007669"/>
    <property type="project" value="InterPro"/>
</dbReference>
<dbReference type="AlphaFoldDB" id="A0A0G1PH35"/>
<evidence type="ECO:0000313" key="12">
    <source>
        <dbReference type="Proteomes" id="UP000034705"/>
    </source>
</evidence>
<protein>
    <recommendedName>
        <fullName evidence="3">(d)CMP kinase</fullName>
        <ecNumber evidence="3">2.7.4.25</ecNumber>
    </recommendedName>
</protein>
<evidence type="ECO:0000256" key="9">
    <source>
        <dbReference type="ARBA" id="ARBA00047615"/>
    </source>
</evidence>
<comment type="catalytic activity">
    <reaction evidence="10">
        <text>CMP + ATP = CDP + ADP</text>
        <dbReference type="Rhea" id="RHEA:11600"/>
        <dbReference type="ChEBI" id="CHEBI:30616"/>
        <dbReference type="ChEBI" id="CHEBI:58069"/>
        <dbReference type="ChEBI" id="CHEBI:60377"/>
        <dbReference type="ChEBI" id="CHEBI:456216"/>
        <dbReference type="EC" id="2.7.4.25"/>
    </reaction>
</comment>
<evidence type="ECO:0000256" key="7">
    <source>
        <dbReference type="ARBA" id="ARBA00022777"/>
    </source>
</evidence>
<dbReference type="PATRIC" id="fig|1619001.3.peg.873"/>
<evidence type="ECO:0000256" key="8">
    <source>
        <dbReference type="ARBA" id="ARBA00022840"/>
    </source>
</evidence>
<keyword evidence="8" id="KW-0067">ATP-binding</keyword>
<dbReference type="InterPro" id="IPR027417">
    <property type="entry name" value="P-loop_NTPase"/>
</dbReference>
<dbReference type="SUPFAM" id="SSF52540">
    <property type="entry name" value="P-loop containing nucleoside triphosphate hydrolases"/>
    <property type="match status" value="1"/>
</dbReference>
<sequence length="188" mass="21442">MIITITGFPGSGKSTVGRMIAKQLGWPFYSMGDLRGRMATERGMTIDELNVLGEQQDFTDKEADAYQKKLGETEDNFVVDGRLSWYFIPHAFKVYLTVNEDIGAERILEASKMHEREDEPKYRSVKDAKRFIHDRIQSDAKRYRQYYGVDLLNLSFFDLVLDTSNLSLEQVTTHILGAIPSLNPPVSP</sequence>
<dbReference type="Proteomes" id="UP000034705">
    <property type="component" value="Unassembled WGS sequence"/>
</dbReference>
<evidence type="ECO:0000256" key="1">
    <source>
        <dbReference type="ARBA" id="ARBA00004496"/>
    </source>
</evidence>
<comment type="catalytic activity">
    <reaction evidence="9">
        <text>dCMP + ATP = dCDP + ADP</text>
        <dbReference type="Rhea" id="RHEA:25094"/>
        <dbReference type="ChEBI" id="CHEBI:30616"/>
        <dbReference type="ChEBI" id="CHEBI:57566"/>
        <dbReference type="ChEBI" id="CHEBI:58593"/>
        <dbReference type="ChEBI" id="CHEBI:456216"/>
        <dbReference type="EC" id="2.7.4.25"/>
    </reaction>
</comment>
<proteinExistence type="inferred from homology"/>
<comment type="similarity">
    <text evidence="2">Belongs to the cytidylate kinase family. Type 2 subfamily.</text>
</comment>
<dbReference type="GO" id="GO:0005524">
    <property type="term" value="F:ATP binding"/>
    <property type="evidence" value="ECO:0007669"/>
    <property type="project" value="UniProtKB-KW"/>
</dbReference>
<evidence type="ECO:0000313" key="11">
    <source>
        <dbReference type="EMBL" id="KKU32002.1"/>
    </source>
</evidence>
<dbReference type="GO" id="GO:0036430">
    <property type="term" value="F:CMP kinase activity"/>
    <property type="evidence" value="ECO:0007669"/>
    <property type="project" value="RHEA"/>
</dbReference>
<dbReference type="NCBIfam" id="TIGR02173">
    <property type="entry name" value="cyt_kin_arch"/>
    <property type="match status" value="1"/>
</dbReference>
<evidence type="ECO:0000256" key="6">
    <source>
        <dbReference type="ARBA" id="ARBA00022741"/>
    </source>
</evidence>
<dbReference type="CDD" id="cd02020">
    <property type="entry name" value="CMPK"/>
    <property type="match status" value="1"/>
</dbReference>
<accession>A0A0G1PH35</accession>
<dbReference type="Gene3D" id="3.40.50.300">
    <property type="entry name" value="P-loop containing nucleotide triphosphate hydrolases"/>
    <property type="match status" value="1"/>
</dbReference>
<dbReference type="EMBL" id="LCMG01000024">
    <property type="protein sequence ID" value="KKU32002.1"/>
    <property type="molecule type" value="Genomic_DNA"/>
</dbReference>
<evidence type="ECO:0000256" key="3">
    <source>
        <dbReference type="ARBA" id="ARBA00012906"/>
    </source>
</evidence>
<dbReference type="InterPro" id="IPR011994">
    <property type="entry name" value="Cytidylate_kinase_dom"/>
</dbReference>
<dbReference type="Pfam" id="PF13189">
    <property type="entry name" value="Cytidylate_kin2"/>
    <property type="match status" value="1"/>
</dbReference>
<comment type="caution">
    <text evidence="11">The sequence shown here is derived from an EMBL/GenBank/DDBJ whole genome shotgun (WGS) entry which is preliminary data.</text>
</comment>
<keyword evidence="4" id="KW-0963">Cytoplasm</keyword>
<dbReference type="EC" id="2.7.4.25" evidence="3"/>
<name>A0A0G1PH35_9BACT</name>
<comment type="subcellular location">
    <subcellularLocation>
        <location evidence="1">Cytoplasm</location>
    </subcellularLocation>
</comment>
<gene>
    <name evidence="11" type="ORF">UX45_C0024G0003</name>
</gene>
<keyword evidence="7 11" id="KW-0418">Kinase</keyword>
<dbReference type="GO" id="GO:0005737">
    <property type="term" value="C:cytoplasm"/>
    <property type="evidence" value="ECO:0007669"/>
    <property type="project" value="UniProtKB-SubCell"/>
</dbReference>
<dbReference type="InterPro" id="IPR011892">
    <property type="entry name" value="Cyt_kin_arch"/>
</dbReference>